<gene>
    <name evidence="1" type="ORF">IW261DRAFT_1569069</name>
</gene>
<dbReference type="Proteomes" id="UP001175227">
    <property type="component" value="Unassembled WGS sequence"/>
</dbReference>
<evidence type="ECO:0000313" key="2">
    <source>
        <dbReference type="Proteomes" id="UP001175227"/>
    </source>
</evidence>
<accession>A0AA39T9K5</accession>
<organism evidence="1 2">
    <name type="scientific">Armillaria novae-zelandiae</name>
    <dbReference type="NCBI Taxonomy" id="153914"/>
    <lineage>
        <taxon>Eukaryota</taxon>
        <taxon>Fungi</taxon>
        <taxon>Dikarya</taxon>
        <taxon>Basidiomycota</taxon>
        <taxon>Agaricomycotina</taxon>
        <taxon>Agaricomycetes</taxon>
        <taxon>Agaricomycetidae</taxon>
        <taxon>Agaricales</taxon>
        <taxon>Marasmiineae</taxon>
        <taxon>Physalacriaceae</taxon>
        <taxon>Armillaria</taxon>
    </lineage>
</organism>
<protein>
    <submittedName>
        <fullName evidence="1">Uncharacterized protein</fullName>
    </submittedName>
</protein>
<dbReference type="AlphaFoldDB" id="A0AA39T9K5"/>
<name>A0AA39T9K5_9AGAR</name>
<proteinExistence type="predicted"/>
<comment type="caution">
    <text evidence="1">The sequence shown here is derived from an EMBL/GenBank/DDBJ whole genome shotgun (WGS) entry which is preliminary data.</text>
</comment>
<evidence type="ECO:0000313" key="1">
    <source>
        <dbReference type="EMBL" id="KAK0474071.1"/>
    </source>
</evidence>
<reference evidence="1" key="1">
    <citation type="submission" date="2023-06" db="EMBL/GenBank/DDBJ databases">
        <authorList>
            <consortium name="Lawrence Berkeley National Laboratory"/>
            <person name="Ahrendt S."/>
            <person name="Sahu N."/>
            <person name="Indic B."/>
            <person name="Wong-Bajracharya J."/>
            <person name="Merenyi Z."/>
            <person name="Ke H.-M."/>
            <person name="Monk M."/>
            <person name="Kocsube S."/>
            <person name="Drula E."/>
            <person name="Lipzen A."/>
            <person name="Balint B."/>
            <person name="Henrissat B."/>
            <person name="Andreopoulos B."/>
            <person name="Martin F.M."/>
            <person name="Harder C.B."/>
            <person name="Rigling D."/>
            <person name="Ford K.L."/>
            <person name="Foster G.D."/>
            <person name="Pangilinan J."/>
            <person name="Papanicolaou A."/>
            <person name="Barry K."/>
            <person name="LaButti K."/>
            <person name="Viragh M."/>
            <person name="Koriabine M."/>
            <person name="Yan M."/>
            <person name="Riley R."/>
            <person name="Champramary S."/>
            <person name="Plett K.L."/>
            <person name="Tsai I.J."/>
            <person name="Slot J."/>
            <person name="Sipos G."/>
            <person name="Plett J."/>
            <person name="Nagy L.G."/>
            <person name="Grigoriev I.V."/>
        </authorList>
    </citation>
    <scope>NUCLEOTIDE SEQUENCE</scope>
    <source>
        <strain evidence="1">ICMP 16352</strain>
    </source>
</reference>
<sequence length="180" mass="20073">MAYMDNLWLQEDMKQYNTVKRQCDWVQDMLTSFRFLYEFPDKTENHGAFSTLQQNGGNYGDLAGAMALTCAAVRQALTLWKLGFNSLQAASMSSNGWRGAKNTPDSFKDDPWGKEAQSFYYPCASALMADKWDNIFAHAEIIIKKKGLTMAVQLEQAMGGINGDNGTKLLPSADDIDLSD</sequence>
<dbReference type="EMBL" id="JAUEPR010000029">
    <property type="protein sequence ID" value="KAK0474071.1"/>
    <property type="molecule type" value="Genomic_DNA"/>
</dbReference>
<keyword evidence="2" id="KW-1185">Reference proteome</keyword>